<feature type="transmembrane region" description="Helical" evidence="10">
    <location>
        <begin position="85"/>
        <end position="101"/>
    </location>
</feature>
<keyword evidence="7 9" id="KW-0472">Membrane</keyword>
<dbReference type="GO" id="GO:0016746">
    <property type="term" value="F:acyltransferase activity"/>
    <property type="evidence" value="ECO:0007669"/>
    <property type="project" value="UniProtKB-KW"/>
</dbReference>
<dbReference type="PIRSF" id="PIRSF500217">
    <property type="entry name" value="AlgI"/>
    <property type="match status" value="1"/>
</dbReference>
<comment type="subcellular location">
    <subcellularLocation>
        <location evidence="1">Cell membrane</location>
        <topology evidence="1">Multi-pass membrane protein</topology>
    </subcellularLocation>
</comment>
<accession>A0ABM8V458</accession>
<dbReference type="EC" id="2.3.1.-" evidence="11"/>
<dbReference type="InterPro" id="IPR051085">
    <property type="entry name" value="MB_O-acyltransferase"/>
</dbReference>
<gene>
    <name evidence="11" type="primary">txxe 2029-algI</name>
    <name evidence="11" type="ORF">TXXE_09840</name>
</gene>
<dbReference type="PANTHER" id="PTHR13285">
    <property type="entry name" value="ACYLTRANSFERASE"/>
    <property type="match status" value="1"/>
</dbReference>
<comment type="caution">
    <text evidence="11">The sequence shown here is derived from an EMBL/GenBank/DDBJ whole genome shotgun (WGS) entry which is preliminary data.</text>
</comment>
<proteinExistence type="inferred from homology"/>
<reference evidence="11 12" key="1">
    <citation type="submission" date="2021-04" db="EMBL/GenBank/DDBJ databases">
        <authorList>
            <person name="Rakotoarivonina H."/>
        </authorList>
    </citation>
    <scope>NUCLEOTIDE SEQUENCE [LARGE SCALE GENOMIC DNA]</scope>
    <source>
        <strain evidence="11 12">XE</strain>
    </source>
</reference>
<feature type="transmembrane region" description="Helical" evidence="10">
    <location>
        <begin position="53"/>
        <end position="73"/>
    </location>
</feature>
<evidence type="ECO:0000256" key="6">
    <source>
        <dbReference type="ARBA" id="ARBA00022989"/>
    </source>
</evidence>
<dbReference type="PIRSF" id="PIRSF016636">
    <property type="entry name" value="AlgI_DltB"/>
    <property type="match status" value="1"/>
</dbReference>
<dbReference type="InterPro" id="IPR004299">
    <property type="entry name" value="MBOAT_fam"/>
</dbReference>
<evidence type="ECO:0000256" key="10">
    <source>
        <dbReference type="SAM" id="Phobius"/>
    </source>
</evidence>
<dbReference type="EMBL" id="CAJRAY010000043">
    <property type="protein sequence ID" value="CAG5086292.1"/>
    <property type="molecule type" value="Genomic_DNA"/>
</dbReference>
<dbReference type="RefSeq" id="WP_213484474.1">
    <property type="nucleotide sequence ID" value="NZ_CAJRAY010000043.1"/>
</dbReference>
<feature type="transmembrane region" description="Helical" evidence="10">
    <location>
        <begin position="398"/>
        <end position="421"/>
    </location>
</feature>
<evidence type="ECO:0000256" key="8">
    <source>
        <dbReference type="ARBA" id="ARBA00023315"/>
    </source>
</evidence>
<keyword evidence="8 9" id="KW-0012">Acyltransferase</keyword>
<dbReference type="InterPro" id="IPR024194">
    <property type="entry name" value="Ac/AlaTfrase_AlgI/DltB"/>
</dbReference>
<feature type="transmembrane region" description="Helical" evidence="10">
    <location>
        <begin position="360"/>
        <end position="377"/>
    </location>
</feature>
<keyword evidence="3 9" id="KW-1003">Cell membrane</keyword>
<evidence type="ECO:0000313" key="11">
    <source>
        <dbReference type="EMBL" id="CAG5086292.1"/>
    </source>
</evidence>
<evidence type="ECO:0000256" key="5">
    <source>
        <dbReference type="ARBA" id="ARBA00022692"/>
    </source>
</evidence>
<evidence type="ECO:0000256" key="3">
    <source>
        <dbReference type="ARBA" id="ARBA00022475"/>
    </source>
</evidence>
<evidence type="ECO:0000256" key="1">
    <source>
        <dbReference type="ARBA" id="ARBA00004651"/>
    </source>
</evidence>
<sequence length="465" mass="54224">MLFNSYVFIFAFFPITVAGYFILCRFRLTYAAKVWLALSSLVFYGWWDVRYVPLILASIAFNYTVGRLLIASIEPSSRLHNHRKKLLTAGIVGDILLLGYYKYADFFLENLNAIAGSSFPLLHIVLPLGISFFTFTQIAFLVDAYKQKAKEYDIINYVLFVTFYPHLIAGPILHHGEMMPQFDRVRNKVWNWSNVTRGGFIFCIGLFKKVVIADTFAEFANDGFARAHMFIDSWVAALSYTFQLYFDFSGYTDMAIGIALFFNIRLPQNFNSPYKATSIQDFWRRWHMTLSRFLRDYIYIPLGGNRKGKFRTYFNNMAVFLIGGFWHGAGWTFIMWGFLHGLAQVIQRIWGEWGRPLPRWLAWGITFLFVNVTWVFFRAESFDQALRLLKGMAGLNGISFIHFEVYFYPILLIAVFLPIVLFTRNSSERERDFRPGWKTGLAAAAMFIVSLFFLNRISEFLYFNF</sequence>
<feature type="transmembrane region" description="Helical" evidence="10">
    <location>
        <begin position="317"/>
        <end position="340"/>
    </location>
</feature>
<comment type="similarity">
    <text evidence="2 9">Belongs to the membrane-bound acyltransferase family.</text>
</comment>
<feature type="transmembrane region" description="Helical" evidence="10">
    <location>
        <begin position="441"/>
        <end position="463"/>
    </location>
</feature>
<feature type="transmembrane region" description="Helical" evidence="10">
    <location>
        <begin position="154"/>
        <end position="174"/>
    </location>
</feature>
<keyword evidence="4 9" id="KW-0808">Transferase</keyword>
<evidence type="ECO:0000256" key="9">
    <source>
        <dbReference type="PIRNR" id="PIRNR016636"/>
    </source>
</evidence>
<dbReference type="Pfam" id="PF03062">
    <property type="entry name" value="MBOAT"/>
    <property type="match status" value="1"/>
</dbReference>
<feature type="transmembrane region" description="Helical" evidence="10">
    <location>
        <begin position="6"/>
        <end position="23"/>
    </location>
</feature>
<name>A0ABM8V458_THEXY</name>
<feature type="transmembrane region" description="Helical" evidence="10">
    <location>
        <begin position="121"/>
        <end position="142"/>
    </location>
</feature>
<dbReference type="InterPro" id="IPR028362">
    <property type="entry name" value="AlgI"/>
</dbReference>
<evidence type="ECO:0000256" key="4">
    <source>
        <dbReference type="ARBA" id="ARBA00022679"/>
    </source>
</evidence>
<organism evidence="11 12">
    <name type="scientific">Thermobacillus xylanilyticus</name>
    <dbReference type="NCBI Taxonomy" id="76633"/>
    <lineage>
        <taxon>Bacteria</taxon>
        <taxon>Bacillati</taxon>
        <taxon>Bacillota</taxon>
        <taxon>Bacilli</taxon>
        <taxon>Bacillales</taxon>
        <taxon>Paenibacillaceae</taxon>
        <taxon>Thermobacillus</taxon>
    </lineage>
</organism>
<evidence type="ECO:0000313" key="12">
    <source>
        <dbReference type="Proteomes" id="UP000681526"/>
    </source>
</evidence>
<keyword evidence="6 10" id="KW-1133">Transmembrane helix</keyword>
<dbReference type="PANTHER" id="PTHR13285:SF23">
    <property type="entry name" value="TEICHOIC ACID D-ALANYLTRANSFERASE"/>
    <property type="match status" value="1"/>
</dbReference>
<feature type="transmembrane region" description="Helical" evidence="10">
    <location>
        <begin position="248"/>
        <end position="266"/>
    </location>
</feature>
<protein>
    <submittedName>
        <fullName evidence="11">Alginate O-acetyltransferase AlgI</fullName>
        <ecNumber evidence="11">2.3.1.-</ecNumber>
    </submittedName>
</protein>
<evidence type="ECO:0000256" key="2">
    <source>
        <dbReference type="ARBA" id="ARBA00010323"/>
    </source>
</evidence>
<keyword evidence="5 10" id="KW-0812">Transmembrane</keyword>
<keyword evidence="12" id="KW-1185">Reference proteome</keyword>
<evidence type="ECO:0000256" key="7">
    <source>
        <dbReference type="ARBA" id="ARBA00023136"/>
    </source>
</evidence>
<dbReference type="Proteomes" id="UP000681526">
    <property type="component" value="Unassembled WGS sequence"/>
</dbReference>